<organism evidence="1 2">
    <name type="scientific">Ganoderma sinense ZZ0214-1</name>
    <dbReference type="NCBI Taxonomy" id="1077348"/>
    <lineage>
        <taxon>Eukaryota</taxon>
        <taxon>Fungi</taxon>
        <taxon>Dikarya</taxon>
        <taxon>Basidiomycota</taxon>
        <taxon>Agaricomycotina</taxon>
        <taxon>Agaricomycetes</taxon>
        <taxon>Polyporales</taxon>
        <taxon>Polyporaceae</taxon>
        <taxon>Ganoderma</taxon>
    </lineage>
</organism>
<accession>A0A2G8RP13</accession>
<dbReference type="AlphaFoldDB" id="A0A2G8RP13"/>
<sequence length="101" mass="11393">MPHTFIYLRLDPRRTAYWLPESGQQAAAKIPVKSFWALRVNWDGYEDDYAPGFIFVISSKPSPFPLANSSLTLGPKVAEDTGVLWEEPTALRTEEHHCDGS</sequence>
<proteinExistence type="predicted"/>
<reference evidence="1 2" key="1">
    <citation type="journal article" date="2015" name="Sci. Rep.">
        <title>Chromosome-level genome map provides insights into diverse defense mechanisms in the medicinal fungus Ganoderma sinense.</title>
        <authorList>
            <person name="Zhu Y."/>
            <person name="Xu J."/>
            <person name="Sun C."/>
            <person name="Zhou S."/>
            <person name="Xu H."/>
            <person name="Nelson D.R."/>
            <person name="Qian J."/>
            <person name="Song J."/>
            <person name="Luo H."/>
            <person name="Xiang L."/>
            <person name="Li Y."/>
            <person name="Xu Z."/>
            <person name="Ji A."/>
            <person name="Wang L."/>
            <person name="Lu S."/>
            <person name="Hayward A."/>
            <person name="Sun W."/>
            <person name="Li X."/>
            <person name="Schwartz D.C."/>
            <person name="Wang Y."/>
            <person name="Chen S."/>
        </authorList>
    </citation>
    <scope>NUCLEOTIDE SEQUENCE [LARGE SCALE GENOMIC DNA]</scope>
    <source>
        <strain evidence="1 2">ZZ0214-1</strain>
    </source>
</reference>
<dbReference type="EMBL" id="AYKW01000068">
    <property type="protein sequence ID" value="PIL23233.1"/>
    <property type="molecule type" value="Genomic_DNA"/>
</dbReference>
<name>A0A2G8RP13_9APHY</name>
<comment type="caution">
    <text evidence="1">The sequence shown here is derived from an EMBL/GenBank/DDBJ whole genome shotgun (WGS) entry which is preliminary data.</text>
</comment>
<gene>
    <name evidence="1" type="ORF">GSI_14543</name>
</gene>
<dbReference type="Proteomes" id="UP000230002">
    <property type="component" value="Unassembled WGS sequence"/>
</dbReference>
<protein>
    <submittedName>
        <fullName evidence="1">Uncharacterized protein</fullName>
    </submittedName>
</protein>
<dbReference type="OrthoDB" id="2689908at2759"/>
<evidence type="ECO:0000313" key="2">
    <source>
        <dbReference type="Proteomes" id="UP000230002"/>
    </source>
</evidence>
<evidence type="ECO:0000313" key="1">
    <source>
        <dbReference type="EMBL" id="PIL23233.1"/>
    </source>
</evidence>
<keyword evidence="2" id="KW-1185">Reference proteome</keyword>